<dbReference type="OrthoDB" id="3803753at2"/>
<evidence type="ECO:0000313" key="2">
    <source>
        <dbReference type="EMBL" id="TCC36977.1"/>
    </source>
</evidence>
<dbReference type="RefSeq" id="WP_131286324.1">
    <property type="nucleotide sequence ID" value="NZ_SJKA01000003.1"/>
</dbReference>
<feature type="compositionally biased region" description="Polar residues" evidence="1">
    <location>
        <begin position="356"/>
        <end position="365"/>
    </location>
</feature>
<proteinExistence type="predicted"/>
<accession>A0A4R0IUX2</accession>
<reference evidence="2 3" key="1">
    <citation type="submission" date="2019-02" db="EMBL/GenBank/DDBJ databases">
        <title>Kribbella capetownensis sp. nov. and Kribbella speibonae sp. nov., isolated from soil.</title>
        <authorList>
            <person name="Curtis S.M."/>
            <person name="Norton I."/>
            <person name="Everest G.J."/>
            <person name="Meyers P.R."/>
        </authorList>
    </citation>
    <scope>NUCLEOTIDE SEQUENCE [LARGE SCALE GENOMIC DNA]</scope>
    <source>
        <strain evidence="2 3">DSM 27082</strain>
    </source>
</reference>
<gene>
    <name evidence="2" type="ORF">E0H50_09855</name>
</gene>
<protein>
    <submittedName>
        <fullName evidence="2">Uncharacterized protein</fullName>
    </submittedName>
</protein>
<feature type="region of interest" description="Disordered" evidence="1">
    <location>
        <begin position="356"/>
        <end position="389"/>
    </location>
</feature>
<comment type="caution">
    <text evidence="2">The sequence shown here is derived from an EMBL/GenBank/DDBJ whole genome shotgun (WGS) entry which is preliminary data.</text>
</comment>
<evidence type="ECO:0000256" key="1">
    <source>
        <dbReference type="SAM" id="MobiDB-lite"/>
    </source>
</evidence>
<dbReference type="AlphaFoldDB" id="A0A4R0IUX2"/>
<sequence>MNELLERGPEIPAGTWDHDWISSVVAKAEEYSGRPSHWNGKLYEQPGDVAGVCLPDGSMTISRKHVLDQARPAYTPGETLTSDQQFAAAEATRMAVFQARHSMSEVGDDSLPGATPLESLEDIALENARCDQFSREYSGRIAESMTDQSLPLVAQAPLFPAYSAATDRLLYTLGGPTGLSHRRLGELIDSTERTQRLNAIADEALDHEVGELVPESHRAELREHLTGPLRRGLGGLTMTEMSELTHPGSKHSWGWDSAEWTEVEFSTNLGDIKAHYESWEAEHPGEEPPELPDSLRETFRDREEEIQQVWASKGWPAQQPVVGREQAYYERLPDHGPVTARDQEIAKLQQFLWSHTAPSQHTDSAVDTGGRPDNVRQIGSARKHGRGVE</sequence>
<name>A0A4R0IUX2_9ACTN</name>
<dbReference type="EMBL" id="SJKA01000003">
    <property type="protein sequence ID" value="TCC36977.1"/>
    <property type="molecule type" value="Genomic_DNA"/>
</dbReference>
<evidence type="ECO:0000313" key="3">
    <source>
        <dbReference type="Proteomes" id="UP000292695"/>
    </source>
</evidence>
<dbReference type="Proteomes" id="UP000292695">
    <property type="component" value="Unassembled WGS sequence"/>
</dbReference>
<keyword evidence="3" id="KW-1185">Reference proteome</keyword>
<organism evidence="2 3">
    <name type="scientific">Kribbella sindirgiensis</name>
    <dbReference type="NCBI Taxonomy" id="1124744"/>
    <lineage>
        <taxon>Bacteria</taxon>
        <taxon>Bacillati</taxon>
        <taxon>Actinomycetota</taxon>
        <taxon>Actinomycetes</taxon>
        <taxon>Propionibacteriales</taxon>
        <taxon>Kribbellaceae</taxon>
        <taxon>Kribbella</taxon>
    </lineage>
</organism>